<organism evidence="3 4">
    <name type="scientific">Leucothrix arctica</name>
    <dbReference type="NCBI Taxonomy" id="1481894"/>
    <lineage>
        <taxon>Bacteria</taxon>
        <taxon>Pseudomonadati</taxon>
        <taxon>Pseudomonadota</taxon>
        <taxon>Gammaproteobacteria</taxon>
        <taxon>Thiotrichales</taxon>
        <taxon>Thiotrichaceae</taxon>
        <taxon>Leucothrix</taxon>
    </lineage>
</organism>
<dbReference type="Proteomes" id="UP000245506">
    <property type="component" value="Unassembled WGS sequence"/>
</dbReference>
<dbReference type="PANTHER" id="PTHR12526">
    <property type="entry name" value="GLYCOSYLTRANSFERASE"/>
    <property type="match status" value="1"/>
</dbReference>
<dbReference type="PANTHER" id="PTHR12526:SF633">
    <property type="entry name" value="COLANIC ACID BIOSYNTHESIS GLYCOSYL TRANSFERASE WCAI-RELATED"/>
    <property type="match status" value="1"/>
</dbReference>
<reference evidence="3 4" key="1">
    <citation type="submission" date="2018-05" db="EMBL/GenBank/DDBJ databases">
        <title>Leucothrix arctica sp. nov., isolated from Arctic seawater.</title>
        <authorList>
            <person name="Choi A."/>
            <person name="Baek K."/>
        </authorList>
    </citation>
    <scope>NUCLEOTIDE SEQUENCE [LARGE SCALE GENOMIC DNA]</scope>
    <source>
        <strain evidence="3 4">IMCC9719</strain>
    </source>
</reference>
<evidence type="ECO:0000313" key="3">
    <source>
        <dbReference type="EMBL" id="PWQ98709.1"/>
    </source>
</evidence>
<dbReference type="Gene3D" id="3.40.50.2000">
    <property type="entry name" value="Glycogen Phosphorylase B"/>
    <property type="match status" value="2"/>
</dbReference>
<protein>
    <submittedName>
        <fullName evidence="3">Colanic acid biosynthesis glycosyltransferase WcaI</fullName>
    </submittedName>
</protein>
<dbReference type="Pfam" id="PF00534">
    <property type="entry name" value="Glycos_transf_1"/>
    <property type="match status" value="1"/>
</dbReference>
<dbReference type="Pfam" id="PF13579">
    <property type="entry name" value="Glyco_trans_4_4"/>
    <property type="match status" value="1"/>
</dbReference>
<accession>A0A317CK51</accession>
<dbReference type="EMBL" id="QGKL01000010">
    <property type="protein sequence ID" value="PWQ98709.1"/>
    <property type="molecule type" value="Genomic_DNA"/>
</dbReference>
<evidence type="ECO:0000259" key="2">
    <source>
        <dbReference type="Pfam" id="PF13579"/>
    </source>
</evidence>
<proteinExistence type="predicted"/>
<evidence type="ECO:0000313" key="4">
    <source>
        <dbReference type="Proteomes" id="UP000245506"/>
    </source>
</evidence>
<keyword evidence="4" id="KW-1185">Reference proteome</keyword>
<dbReference type="InterPro" id="IPR001296">
    <property type="entry name" value="Glyco_trans_1"/>
</dbReference>
<feature type="domain" description="Glycosyltransferase subfamily 4-like N-terminal" evidence="2">
    <location>
        <begin position="15"/>
        <end position="202"/>
    </location>
</feature>
<feature type="domain" description="Glycosyl transferase family 1" evidence="1">
    <location>
        <begin position="218"/>
        <end position="386"/>
    </location>
</feature>
<dbReference type="OrthoDB" id="9787293at2"/>
<keyword evidence="3" id="KW-0808">Transferase</keyword>
<dbReference type="NCBIfam" id="NF007640">
    <property type="entry name" value="PRK10307.1"/>
    <property type="match status" value="1"/>
</dbReference>
<dbReference type="RefSeq" id="WP_109821865.1">
    <property type="nucleotide sequence ID" value="NZ_QGKL01000010.1"/>
</dbReference>
<dbReference type="GO" id="GO:1901135">
    <property type="term" value="P:carbohydrate derivative metabolic process"/>
    <property type="evidence" value="ECO:0007669"/>
    <property type="project" value="UniProtKB-ARBA"/>
</dbReference>
<gene>
    <name evidence="3" type="ORF">DKT75_02545</name>
</gene>
<dbReference type="CDD" id="cd03794">
    <property type="entry name" value="GT4_WbuB-like"/>
    <property type="match status" value="1"/>
</dbReference>
<dbReference type="GO" id="GO:0016757">
    <property type="term" value="F:glycosyltransferase activity"/>
    <property type="evidence" value="ECO:0007669"/>
    <property type="project" value="InterPro"/>
</dbReference>
<dbReference type="SUPFAM" id="SSF53756">
    <property type="entry name" value="UDP-Glycosyltransferase/glycogen phosphorylase"/>
    <property type="match status" value="1"/>
</dbReference>
<name>A0A317CK51_9GAMM</name>
<dbReference type="InterPro" id="IPR028098">
    <property type="entry name" value="Glyco_trans_4-like_N"/>
</dbReference>
<dbReference type="AlphaFoldDB" id="A0A317CK51"/>
<sequence>MKILIYGLNYSPELTGIGKYTGEMATWLAAQGHQVRVITAPPYYPQWSIGGNYKNTYTKDVVDGVEVYRCPLYVPKGKITTIKRLIHLTSYSISSFPTLLRNTRWSPDAVINVVPALFTTPGAMLFSKIVRAKLVTHIQDFESDAMFGLGMAKKGVVAKVWSKAEQVMFKRSSSVSSISRAMINNAIRKGAKSENTYLLPNWSELAMFKNVDGAGALKVQLGLPDDKSIILYSGNLGRKQGLERVVNVAWQKRDNNDLHFVICGDGAAKQDLIDMAKMLELTNLSFLPLQAFEDLPRLLKLADVHLVVQNAGVADAVLPSKLTNILAVGGNAVITATEETEMGLLVSKYPEIATLVAPEDDEALSKGIDLALQKQSLNKVAIQYADNFLDKEAILADFEKMLKRLVSQERRGIRVSLRKVFSK</sequence>
<comment type="caution">
    <text evidence="3">The sequence shown here is derived from an EMBL/GenBank/DDBJ whole genome shotgun (WGS) entry which is preliminary data.</text>
</comment>
<evidence type="ECO:0000259" key="1">
    <source>
        <dbReference type="Pfam" id="PF00534"/>
    </source>
</evidence>